<gene>
    <name evidence="1" type="ORF">CEXT_737531</name>
</gene>
<comment type="caution">
    <text evidence="1">The sequence shown here is derived from an EMBL/GenBank/DDBJ whole genome shotgun (WGS) entry which is preliminary data.</text>
</comment>
<organism evidence="1 2">
    <name type="scientific">Caerostris extrusa</name>
    <name type="common">Bark spider</name>
    <name type="synonym">Caerostris bankana</name>
    <dbReference type="NCBI Taxonomy" id="172846"/>
    <lineage>
        <taxon>Eukaryota</taxon>
        <taxon>Metazoa</taxon>
        <taxon>Ecdysozoa</taxon>
        <taxon>Arthropoda</taxon>
        <taxon>Chelicerata</taxon>
        <taxon>Arachnida</taxon>
        <taxon>Araneae</taxon>
        <taxon>Araneomorphae</taxon>
        <taxon>Entelegynae</taxon>
        <taxon>Araneoidea</taxon>
        <taxon>Araneidae</taxon>
        <taxon>Caerostris</taxon>
    </lineage>
</organism>
<reference evidence="1 2" key="1">
    <citation type="submission" date="2021-06" db="EMBL/GenBank/DDBJ databases">
        <title>Caerostris extrusa draft genome.</title>
        <authorList>
            <person name="Kono N."/>
            <person name="Arakawa K."/>
        </authorList>
    </citation>
    <scope>NUCLEOTIDE SEQUENCE [LARGE SCALE GENOMIC DNA]</scope>
</reference>
<name>A0AAV4P6M5_CAEEX</name>
<dbReference type="Proteomes" id="UP001054945">
    <property type="component" value="Unassembled WGS sequence"/>
</dbReference>
<proteinExistence type="predicted"/>
<keyword evidence="2" id="KW-1185">Reference proteome</keyword>
<evidence type="ECO:0000313" key="1">
    <source>
        <dbReference type="EMBL" id="GIX92694.1"/>
    </source>
</evidence>
<protein>
    <submittedName>
        <fullName evidence="1">Uncharacterized protein</fullName>
    </submittedName>
</protein>
<dbReference type="AlphaFoldDB" id="A0AAV4P6M5"/>
<evidence type="ECO:0000313" key="2">
    <source>
        <dbReference type="Proteomes" id="UP001054945"/>
    </source>
</evidence>
<sequence length="126" mass="14232">MGGGLFPHQSKCNIQESKRGGTCTCIHRYFQVIKHGEYKKLEEDRLFSFLSYFPSFSGEVFIPITGGGGMHGRVFLPYKLFTSSRWRCLRGRKWTENIVCVTLRGGLVAIRFQDRSGSEATLTSGD</sequence>
<accession>A0AAV4P6M5</accession>
<dbReference type="EMBL" id="BPLR01004149">
    <property type="protein sequence ID" value="GIX92694.1"/>
    <property type="molecule type" value="Genomic_DNA"/>
</dbReference>